<proteinExistence type="predicted"/>
<accession>A0AAD9A5H0</accession>
<reference evidence="2" key="1">
    <citation type="submission" date="2023-01" db="EMBL/GenBank/DDBJ databases">
        <title>Colletotrichum chrysophilum M932 genome sequence.</title>
        <authorList>
            <person name="Baroncelli R."/>
        </authorList>
    </citation>
    <scope>NUCLEOTIDE SEQUENCE</scope>
    <source>
        <strain evidence="2">M932</strain>
    </source>
</reference>
<dbReference type="AlphaFoldDB" id="A0AAD9A5H0"/>
<sequence length="58" mass="6356">MRCHVTIALALVLLLSWSYTADADILFRFATNSLPGVLTNHAAKKAGEAVDKNRKKQS</sequence>
<feature type="signal peptide" evidence="1">
    <location>
        <begin position="1"/>
        <end position="23"/>
    </location>
</feature>
<gene>
    <name evidence="2" type="ORF">CCHR01_15931</name>
</gene>
<comment type="caution">
    <text evidence="2">The sequence shown here is derived from an EMBL/GenBank/DDBJ whole genome shotgun (WGS) entry which is preliminary data.</text>
</comment>
<dbReference type="EMBL" id="JAQOWY010000480">
    <property type="protein sequence ID" value="KAK1841445.1"/>
    <property type="molecule type" value="Genomic_DNA"/>
</dbReference>
<evidence type="ECO:0000256" key="1">
    <source>
        <dbReference type="SAM" id="SignalP"/>
    </source>
</evidence>
<evidence type="ECO:0000313" key="2">
    <source>
        <dbReference type="EMBL" id="KAK1841445.1"/>
    </source>
</evidence>
<feature type="chain" id="PRO_5041947238" evidence="1">
    <location>
        <begin position="24"/>
        <end position="58"/>
    </location>
</feature>
<evidence type="ECO:0000313" key="3">
    <source>
        <dbReference type="Proteomes" id="UP001243330"/>
    </source>
</evidence>
<organism evidence="2 3">
    <name type="scientific">Colletotrichum chrysophilum</name>
    <dbReference type="NCBI Taxonomy" id="1836956"/>
    <lineage>
        <taxon>Eukaryota</taxon>
        <taxon>Fungi</taxon>
        <taxon>Dikarya</taxon>
        <taxon>Ascomycota</taxon>
        <taxon>Pezizomycotina</taxon>
        <taxon>Sordariomycetes</taxon>
        <taxon>Hypocreomycetidae</taxon>
        <taxon>Glomerellales</taxon>
        <taxon>Glomerellaceae</taxon>
        <taxon>Colletotrichum</taxon>
        <taxon>Colletotrichum gloeosporioides species complex</taxon>
    </lineage>
</organism>
<keyword evidence="3" id="KW-1185">Reference proteome</keyword>
<keyword evidence="1" id="KW-0732">Signal</keyword>
<protein>
    <submittedName>
        <fullName evidence="2">Uncharacterized protein</fullName>
    </submittedName>
</protein>
<dbReference type="Proteomes" id="UP001243330">
    <property type="component" value="Unassembled WGS sequence"/>
</dbReference>
<name>A0AAD9A5H0_9PEZI</name>